<dbReference type="AlphaFoldDB" id="A0A1B1S4T0"/>
<protein>
    <recommendedName>
        <fullName evidence="3">Glycine transferase</fullName>
    </recommendedName>
</protein>
<keyword evidence="2" id="KW-1185">Reference proteome</keyword>
<dbReference type="RefSeq" id="WP_065524522.1">
    <property type="nucleotide sequence ID" value="NZ_CP016540.2"/>
</dbReference>
<reference evidence="1" key="1">
    <citation type="submission" date="2016-10" db="EMBL/GenBank/DDBJ databases">
        <authorList>
            <person name="See-Too W.S."/>
        </authorList>
    </citation>
    <scope>NUCLEOTIDE SEQUENCE</scope>
    <source>
        <strain evidence="1">L10.15</strain>
    </source>
</reference>
<accession>A0A1B1S4T0</accession>
<dbReference type="EMBL" id="CP016540">
    <property type="protein sequence ID" value="ANU28149.1"/>
    <property type="molecule type" value="Genomic_DNA"/>
</dbReference>
<sequence>MKLGIMQPYFFPYIGYWQLIKAVDIYVVYDDVNYKKRSWINKNYILINDVAKPITLRTVKVSQNKLINEITLDSDIIHNEKLLKTIKEAYSKAPYFSEIFALTEKIINYKEINLANYLMNSIVEIARYLNIQTEIIKSSELKIREDLKGQERILEICKLLSADQYFNAVGGTSLYSFRDFQLQNIDLTFIKPADITYQQKNHENFVSNLSIIDVLMFNSKEKVNAMLDEFTVLEDFPALVFANHEVK</sequence>
<dbReference type="Pfam" id="PF08889">
    <property type="entry name" value="WbqC"/>
    <property type="match status" value="1"/>
</dbReference>
<dbReference type="InterPro" id="IPR014985">
    <property type="entry name" value="WbqC"/>
</dbReference>
<dbReference type="STRING" id="1302659.I858_014245"/>
<dbReference type="Proteomes" id="UP000053354">
    <property type="component" value="Chromosome"/>
</dbReference>
<proteinExistence type="predicted"/>
<dbReference type="OrthoDB" id="3611744at2"/>
<evidence type="ECO:0000313" key="2">
    <source>
        <dbReference type="Proteomes" id="UP000053354"/>
    </source>
</evidence>
<gene>
    <name evidence="1" type="ORF">I858_014245</name>
</gene>
<evidence type="ECO:0000313" key="1">
    <source>
        <dbReference type="EMBL" id="ANU28149.1"/>
    </source>
</evidence>
<organism evidence="1 2">
    <name type="scientific">Planococcus versutus</name>
    <dbReference type="NCBI Taxonomy" id="1302659"/>
    <lineage>
        <taxon>Bacteria</taxon>
        <taxon>Bacillati</taxon>
        <taxon>Bacillota</taxon>
        <taxon>Bacilli</taxon>
        <taxon>Bacillales</taxon>
        <taxon>Caryophanaceae</taxon>
        <taxon>Planococcus</taxon>
    </lineage>
</organism>
<evidence type="ECO:0008006" key="3">
    <source>
        <dbReference type="Google" id="ProtNLM"/>
    </source>
</evidence>
<name>A0A1B1S4T0_9BACL</name>
<dbReference type="KEGG" id="pll:I858_014245"/>